<dbReference type="PROSITE" id="PS00237">
    <property type="entry name" value="G_PROTEIN_RECEP_F1_1"/>
    <property type="match status" value="1"/>
</dbReference>
<keyword evidence="8 10" id="KW-0675">Receptor</keyword>
<reference evidence="11" key="1">
    <citation type="journal article" date="2012" name="Nat. Genet.">
        <title>Whole-genome sequence of Schistosoma haematobium.</title>
        <authorList>
            <person name="Young N.D."/>
            <person name="Jex A.R."/>
            <person name="Li B."/>
            <person name="Liu S."/>
            <person name="Yang L."/>
            <person name="Xiong Z."/>
            <person name="Li Y."/>
            <person name="Cantacessi C."/>
            <person name="Hall R.S."/>
            <person name="Xu X."/>
            <person name="Chen F."/>
            <person name="Wu X."/>
            <person name="Zerlotini A."/>
            <person name="Oliveira G."/>
            <person name="Hofmann A."/>
            <person name="Zhang G."/>
            <person name="Fang X."/>
            <person name="Kang Y."/>
            <person name="Campbell B.E."/>
            <person name="Loukas A."/>
            <person name="Ranganathan S."/>
            <person name="Rollinson D."/>
            <person name="Rinaldi G."/>
            <person name="Brindley P.J."/>
            <person name="Yang H."/>
            <person name="Wang J."/>
            <person name="Wang J."/>
            <person name="Gasser R.B."/>
        </authorList>
    </citation>
    <scope>NUCLEOTIDE SEQUENCE [LARGE SCALE GENOMIC DNA]</scope>
</reference>
<keyword evidence="5 10" id="KW-0297">G-protein coupled receptor</keyword>
<protein>
    <submittedName>
        <fullName evidence="11">D(2) dopamine receptor A</fullName>
    </submittedName>
</protein>
<evidence type="ECO:0000256" key="2">
    <source>
        <dbReference type="ARBA" id="ARBA00022475"/>
    </source>
</evidence>
<name>A0A095CGY6_SCHHA</name>
<keyword evidence="7" id="KW-1015">Disulfide bond</keyword>
<dbReference type="InterPro" id="IPR000276">
    <property type="entry name" value="GPCR_Rhodpsn"/>
</dbReference>
<evidence type="ECO:0000256" key="3">
    <source>
        <dbReference type="ARBA" id="ARBA00022692"/>
    </source>
</evidence>
<dbReference type="GO" id="GO:0071880">
    <property type="term" value="P:adenylate cyclase-activating adrenergic receptor signaling pathway"/>
    <property type="evidence" value="ECO:0007669"/>
    <property type="project" value="TreeGrafter"/>
</dbReference>
<evidence type="ECO:0000256" key="10">
    <source>
        <dbReference type="RuleBase" id="RU000688"/>
    </source>
</evidence>
<keyword evidence="4" id="KW-1133">Transmembrane helix</keyword>
<comment type="subcellular location">
    <subcellularLocation>
        <location evidence="1">Cell membrane</location>
        <topology evidence="1">Multi-pass membrane protein</topology>
    </subcellularLocation>
</comment>
<dbReference type="PROSITE" id="PS50262">
    <property type="entry name" value="G_PROTEIN_RECEP_F1_2"/>
    <property type="match status" value="1"/>
</dbReference>
<dbReference type="PANTHER" id="PTHR24248:SF199">
    <property type="entry name" value="IP13425P-RELATED"/>
    <property type="match status" value="1"/>
</dbReference>
<dbReference type="PANTHER" id="PTHR24248">
    <property type="entry name" value="ADRENERGIC RECEPTOR-RELATED G-PROTEIN COUPLED RECEPTOR"/>
    <property type="match status" value="1"/>
</dbReference>
<evidence type="ECO:0000256" key="1">
    <source>
        <dbReference type="ARBA" id="ARBA00004651"/>
    </source>
</evidence>
<evidence type="ECO:0000256" key="4">
    <source>
        <dbReference type="ARBA" id="ARBA00022989"/>
    </source>
</evidence>
<proteinExistence type="inferred from homology"/>
<sequence length="551" mass="63350">MNHLLSNNNTFHQNEYRMEACHENISCGLFSTNSNVVNDVVNLTKVESGMFSEWRFALNIIIISLQILSSILIFCGNSLVISAVATTKGLRRITDLYIVSLALADLLVAVLILPLSIMRQVYGHWPYESHELCIYWLSLNVFLCSSSILNLCCISVDRYIAINYPMKYISKRTRRTAFAMIGGAWMASFLAMIPPIFGSQHHTGVGRCYIRSDAGYRFLTGIPILIIPILLVGFIYIRIFWVIRRRSKELEFGQFSSNPKEHRFGSFKLLFIPNNIYHHRFVCIKKYLNSVNSNRNRVFMLRDRQSNLCIACSSYKRHNNPSKFPVTQSSSESFFSSFSNGCPVQPEWNVSETPKQRTQSTQVFRITMLHRTTKSDMNDFSTFVVHDSTENTETCTLPTTHTEDDIIIKHSRRAVHKTTDTSVNDRQKNHHCKHKHTLHSQSIRSKNSVPKYSNTHTNMDCKRQECLILNREQKTVKTVALVVCCFILCWLPFTTLYLMEGACECLLSETIYMATGWVAYLNSMCNPIIYAFCNKEYAKAFKRLLHIGSNN</sequence>
<dbReference type="GO" id="GO:0043410">
    <property type="term" value="P:positive regulation of MAPK cascade"/>
    <property type="evidence" value="ECO:0007669"/>
    <property type="project" value="TreeGrafter"/>
</dbReference>
<dbReference type="STRING" id="6185.A0A095CGY6"/>
<organism evidence="11">
    <name type="scientific">Schistosoma haematobium</name>
    <name type="common">Blood fluke</name>
    <dbReference type="NCBI Taxonomy" id="6185"/>
    <lineage>
        <taxon>Eukaryota</taxon>
        <taxon>Metazoa</taxon>
        <taxon>Spiralia</taxon>
        <taxon>Lophotrochozoa</taxon>
        <taxon>Platyhelminthes</taxon>
        <taxon>Trematoda</taxon>
        <taxon>Digenea</taxon>
        <taxon>Strigeidida</taxon>
        <taxon>Schistosomatoidea</taxon>
        <taxon>Schistosomatidae</taxon>
        <taxon>Schistosoma</taxon>
    </lineage>
</organism>
<evidence type="ECO:0000256" key="9">
    <source>
        <dbReference type="ARBA" id="ARBA00023224"/>
    </source>
</evidence>
<evidence type="ECO:0000256" key="5">
    <source>
        <dbReference type="ARBA" id="ARBA00023040"/>
    </source>
</evidence>
<dbReference type="SUPFAM" id="SSF81321">
    <property type="entry name" value="Family A G protein-coupled receptor-like"/>
    <property type="match status" value="1"/>
</dbReference>
<dbReference type="Pfam" id="PF00001">
    <property type="entry name" value="7tm_1"/>
    <property type="match status" value="1"/>
</dbReference>
<dbReference type="KEGG" id="shx:MS3_00007621"/>
<dbReference type="EMBL" id="KL252647">
    <property type="protein sequence ID" value="KGB42233.1"/>
    <property type="molecule type" value="Genomic_DNA"/>
</dbReference>
<evidence type="ECO:0000313" key="11">
    <source>
        <dbReference type="EMBL" id="KGB42233.1"/>
    </source>
</evidence>
<dbReference type="PRINTS" id="PR00237">
    <property type="entry name" value="GPCRRHODOPSN"/>
</dbReference>
<dbReference type="GO" id="GO:0005886">
    <property type="term" value="C:plasma membrane"/>
    <property type="evidence" value="ECO:0007669"/>
    <property type="project" value="UniProtKB-SubCell"/>
</dbReference>
<gene>
    <name evidence="11" type="ORF">MS3_10869</name>
</gene>
<keyword evidence="6" id="KW-0472">Membrane</keyword>
<dbReference type="RefSeq" id="XP_012802100.2">
    <property type="nucleotide sequence ID" value="XM_012946646.2"/>
</dbReference>
<dbReference type="AlphaFoldDB" id="A0A095CGY6"/>
<dbReference type="SMART" id="SM01381">
    <property type="entry name" value="7TM_GPCR_Srsx"/>
    <property type="match status" value="1"/>
</dbReference>
<evidence type="ECO:0000256" key="7">
    <source>
        <dbReference type="ARBA" id="ARBA00023157"/>
    </source>
</evidence>
<keyword evidence="2" id="KW-1003">Cell membrane</keyword>
<accession>A0A095CGY6</accession>
<keyword evidence="3 10" id="KW-0812">Transmembrane</keyword>
<dbReference type="InterPro" id="IPR017452">
    <property type="entry name" value="GPCR_Rhodpsn_7TM"/>
</dbReference>
<keyword evidence="9 10" id="KW-0807">Transducer</keyword>
<dbReference type="GO" id="GO:0004993">
    <property type="term" value="F:G protein-coupled serotonin receptor activity"/>
    <property type="evidence" value="ECO:0007669"/>
    <property type="project" value="UniProtKB-ARBA"/>
</dbReference>
<evidence type="ECO:0000256" key="6">
    <source>
        <dbReference type="ARBA" id="ARBA00023136"/>
    </source>
</evidence>
<dbReference type="Gene3D" id="1.20.1070.10">
    <property type="entry name" value="Rhodopsin 7-helix transmembrane proteins"/>
    <property type="match status" value="2"/>
</dbReference>
<comment type="similarity">
    <text evidence="10">Belongs to the G-protein coupled receptor 1 family.</text>
</comment>
<evidence type="ECO:0000256" key="8">
    <source>
        <dbReference type="ARBA" id="ARBA00023170"/>
    </source>
</evidence>